<dbReference type="EC" id="3.4.19.12" evidence="2"/>
<feature type="region of interest" description="Disordered" evidence="7">
    <location>
        <begin position="35"/>
        <end position="56"/>
    </location>
</feature>
<feature type="compositionally biased region" description="Low complexity" evidence="7">
    <location>
        <begin position="620"/>
        <end position="635"/>
    </location>
</feature>
<evidence type="ECO:0000256" key="5">
    <source>
        <dbReference type="ARBA" id="ARBA00022801"/>
    </source>
</evidence>
<evidence type="ECO:0000256" key="7">
    <source>
        <dbReference type="SAM" id="MobiDB-lite"/>
    </source>
</evidence>
<dbReference type="GO" id="GO:0005634">
    <property type="term" value="C:nucleus"/>
    <property type="evidence" value="ECO:0007669"/>
    <property type="project" value="TreeGrafter"/>
</dbReference>
<evidence type="ECO:0000256" key="2">
    <source>
        <dbReference type="ARBA" id="ARBA00012759"/>
    </source>
</evidence>
<reference evidence="8" key="1">
    <citation type="submission" date="2021-07" db="EMBL/GenBank/DDBJ databases">
        <authorList>
            <person name="Durling M."/>
        </authorList>
    </citation>
    <scope>NUCLEOTIDE SEQUENCE</scope>
</reference>
<keyword evidence="9" id="KW-1185">Reference proteome</keyword>
<feature type="compositionally biased region" description="Basic and acidic residues" evidence="7">
    <location>
        <begin position="46"/>
        <end position="55"/>
    </location>
</feature>
<comment type="catalytic activity">
    <reaction evidence="1">
        <text>Thiol-dependent hydrolysis of ester, thioester, amide, peptide and isopeptide bonds formed by the C-terminal Gly of ubiquitin (a 76-residue protein attached to proteins as an intracellular targeting signal).</text>
        <dbReference type="EC" id="3.4.19.12"/>
    </reaction>
</comment>
<dbReference type="InterPro" id="IPR038765">
    <property type="entry name" value="Papain-like_cys_pep_sf"/>
</dbReference>
<dbReference type="PANTHER" id="PTHR12931:SF15">
    <property type="entry name" value="UBIQUITIN THIOESTERASE OTUBAIN-LIKE"/>
    <property type="match status" value="1"/>
</dbReference>
<dbReference type="GO" id="GO:0043130">
    <property type="term" value="F:ubiquitin binding"/>
    <property type="evidence" value="ECO:0007669"/>
    <property type="project" value="TreeGrafter"/>
</dbReference>
<evidence type="ECO:0000313" key="8">
    <source>
        <dbReference type="EMBL" id="CAG8958564.1"/>
    </source>
</evidence>
<dbReference type="CDD" id="cd22749">
    <property type="entry name" value="Otubain_C65"/>
    <property type="match status" value="1"/>
</dbReference>
<evidence type="ECO:0000313" key="9">
    <source>
        <dbReference type="Proteomes" id="UP000696280"/>
    </source>
</evidence>
<feature type="compositionally biased region" description="Polar residues" evidence="7">
    <location>
        <begin position="118"/>
        <end position="130"/>
    </location>
</feature>
<dbReference type="InterPro" id="IPR042467">
    <property type="entry name" value="Peptidase_C65_otubain_sub2"/>
</dbReference>
<feature type="compositionally biased region" description="Basic residues" evidence="7">
    <location>
        <begin position="251"/>
        <end position="265"/>
    </location>
</feature>
<keyword evidence="3" id="KW-0645">Protease</keyword>
<keyword evidence="6" id="KW-0788">Thiol protease</keyword>
<dbReference type="GO" id="GO:0004843">
    <property type="term" value="F:cysteine-type deubiquitinase activity"/>
    <property type="evidence" value="ECO:0007669"/>
    <property type="project" value="UniProtKB-EC"/>
</dbReference>
<dbReference type="AlphaFoldDB" id="A0A9N9PLL6"/>
<dbReference type="Gene3D" id="1.20.1300.20">
    <property type="entry name" value="Peptidase C65 Otubain, subdomain 2"/>
    <property type="match status" value="1"/>
</dbReference>
<organism evidence="8 9">
    <name type="scientific">Hymenoscyphus fraxineus</name>
    <dbReference type="NCBI Taxonomy" id="746836"/>
    <lineage>
        <taxon>Eukaryota</taxon>
        <taxon>Fungi</taxon>
        <taxon>Dikarya</taxon>
        <taxon>Ascomycota</taxon>
        <taxon>Pezizomycotina</taxon>
        <taxon>Leotiomycetes</taxon>
        <taxon>Helotiales</taxon>
        <taxon>Helotiaceae</taxon>
        <taxon>Hymenoscyphus</taxon>
    </lineage>
</organism>
<dbReference type="OrthoDB" id="18915at2759"/>
<proteinExistence type="predicted"/>
<dbReference type="InterPro" id="IPR019400">
    <property type="entry name" value="Peptidase_C65_otubain"/>
</dbReference>
<feature type="region of interest" description="Disordered" evidence="7">
    <location>
        <begin position="612"/>
        <end position="717"/>
    </location>
</feature>
<dbReference type="EMBL" id="CAJVRL010000083">
    <property type="protein sequence ID" value="CAG8958564.1"/>
    <property type="molecule type" value="Genomic_DNA"/>
</dbReference>
<comment type="caution">
    <text evidence="8">The sequence shown here is derived from an EMBL/GenBank/DDBJ whole genome shotgun (WGS) entry which is preliminary data.</text>
</comment>
<evidence type="ECO:0000256" key="4">
    <source>
        <dbReference type="ARBA" id="ARBA00022786"/>
    </source>
</evidence>
<feature type="region of interest" description="Disordered" evidence="7">
    <location>
        <begin position="151"/>
        <end position="175"/>
    </location>
</feature>
<feature type="compositionally biased region" description="Polar residues" evidence="7">
    <location>
        <begin position="636"/>
        <end position="650"/>
    </location>
</feature>
<name>A0A9N9PLL6_9HELO</name>
<dbReference type="Pfam" id="PF10275">
    <property type="entry name" value="Peptidase_C65"/>
    <property type="match status" value="1"/>
</dbReference>
<dbReference type="GO" id="GO:0006508">
    <property type="term" value="P:proteolysis"/>
    <property type="evidence" value="ECO:0007669"/>
    <property type="project" value="UniProtKB-KW"/>
</dbReference>
<keyword evidence="4" id="KW-0833">Ubl conjugation pathway</keyword>
<feature type="compositionally biased region" description="Low complexity" evidence="7">
    <location>
        <begin position="99"/>
        <end position="109"/>
    </location>
</feature>
<accession>A0A9N9PLL6</accession>
<feature type="compositionally biased region" description="Polar residues" evidence="7">
    <location>
        <begin position="695"/>
        <end position="717"/>
    </location>
</feature>
<dbReference type="InterPro" id="IPR042468">
    <property type="entry name" value="Peptidase_C65_otubain_sub1"/>
</dbReference>
<dbReference type="Gene3D" id="3.30.200.60">
    <property type="entry name" value="Peptidase C65 Otubain, subdomain 1"/>
    <property type="match status" value="1"/>
</dbReference>
<feature type="region of interest" description="Disordered" evidence="7">
    <location>
        <begin position="196"/>
        <end position="265"/>
    </location>
</feature>
<evidence type="ECO:0000256" key="6">
    <source>
        <dbReference type="ARBA" id="ARBA00022807"/>
    </source>
</evidence>
<dbReference type="PANTHER" id="PTHR12931">
    <property type="entry name" value="UBIQUITIN THIOLESTERASE PROTEIN OTUB"/>
    <property type="match status" value="1"/>
</dbReference>
<evidence type="ECO:0000256" key="3">
    <source>
        <dbReference type="ARBA" id="ARBA00022670"/>
    </source>
</evidence>
<dbReference type="Proteomes" id="UP000696280">
    <property type="component" value="Unassembled WGS sequence"/>
</dbReference>
<feature type="compositionally biased region" description="Polar residues" evidence="7">
    <location>
        <begin position="231"/>
        <end position="250"/>
    </location>
</feature>
<keyword evidence="5" id="KW-0378">Hydrolase</keyword>
<dbReference type="GO" id="GO:0071108">
    <property type="term" value="P:protein K48-linked deubiquitination"/>
    <property type="evidence" value="ECO:0007669"/>
    <property type="project" value="TreeGrafter"/>
</dbReference>
<evidence type="ECO:0000256" key="1">
    <source>
        <dbReference type="ARBA" id="ARBA00000707"/>
    </source>
</evidence>
<sequence>MSPIDINLEAGVASTSVVVVALVREGGRRSNLLQASKHARQTETTQTRDRCETGETGRTVQTCGWSEYCFFHVVPDIFSSTQGPGPGPGPGILERRRASSSSSSVGSAAQRTRRGQRVTASQHSTAQCRISSIKRKLSKLQRSPLRAQLIVHDDDAASSSSRSRSRSRRDTRSQIPTAFSPFNLYALPLPPSSSTAFHPSGLANGAPGPGPAPPVYRDHNHHGHHPVFSPAATTNPNNIGELNFTNNLNSTHRRPHAHPPPRKIRNRMDDDLAAQEALARDFQPALTGPLVGDKKSSLAITEEYARADPIYVAKTAVDAPSREMYKALPQKYSHYRPVLGDGNCGWRAAGFSYFETYVRTGNQAGLREEMTRMTSLNNLITNVGGFEPWVFEDMVEETIGLLKDLADALQSSIQLASDLLMERFNDQGISNAIVYHFRLLASSWLKANPTDYQGFIQEEDGVEGYIKNWLVPVDREIDHLGMTLLIDVLLKPANFAVEIVYLDRSEGTQVNSHTIQVLDANGKPTNPGGPMIHLLYRPSHYDILYKDSEPQALTEALQNTDMQVNRVASFTHHHIVQSTPVASLSSYNDVDVLFSIPGFGLQSNHGFASQYPPIEQTYTPSPISSISPISPGDSSATTPSSTSLQPCFPQSQPPPVSKLTPPAPPPIMNPSHTNFPLSAVPNVHSHQPLPHRPTLTATHTLPPSEISSPNSAGSSFRPSRYELEADWAHEGPVQFLTSTFKNSHYNTAHYNNPNFQPEEWTPESDEQLPTRKRSS</sequence>
<feature type="region of interest" description="Disordered" evidence="7">
    <location>
        <begin position="80"/>
        <end position="130"/>
    </location>
</feature>
<protein>
    <recommendedName>
        <fullName evidence="2">ubiquitinyl hydrolase 1</fullName>
        <ecNumber evidence="2">3.4.19.12</ecNumber>
    </recommendedName>
</protein>
<dbReference type="SUPFAM" id="SSF54001">
    <property type="entry name" value="Cysteine proteinases"/>
    <property type="match status" value="1"/>
</dbReference>
<feature type="compositionally biased region" description="Pro residues" evidence="7">
    <location>
        <begin position="651"/>
        <end position="668"/>
    </location>
</feature>
<feature type="region of interest" description="Disordered" evidence="7">
    <location>
        <begin position="744"/>
        <end position="775"/>
    </location>
</feature>
<feature type="compositionally biased region" description="Polar residues" evidence="7">
    <location>
        <begin position="744"/>
        <end position="755"/>
    </location>
</feature>
<gene>
    <name evidence="8" type="ORF">HYFRA_00009881</name>
</gene>